<sequence>MVAISRIALLSLLLGSALARPANPMNQFNNTELANNNGTQYHNGTQYSDDKEDDKHPKRSLTFTETPKKFSVRSNLANTKSFSYSMSTSGFPRIRTFMFDKDTDGDSQFKYTFMVGLLRVVEVNDTITWRHSQSAIDLAGQHWSPLERSTKSVSLPSGQNATLNEISTTYSDPSGALVTLSTFIAANNLTVPGTKSQMRPNQVKYGLEVENFPYIYQNSTLAIIKVIYSKSECQQDGDQISLGATGAFSWNSTLDVFKNNSRFPGSVVAAPLTMALSNDSFARAPEDSDGHGGDPTGGMETAKLIVFKVTSLDDSHVHASKVAWDPEITVDSAYTSDAALLSNSAMRNGKQVLGMSVAFAAMAAILMI</sequence>
<dbReference type="Proteomes" id="UP000053201">
    <property type="component" value="Unassembled WGS sequence"/>
</dbReference>
<evidence type="ECO:0008006" key="5">
    <source>
        <dbReference type="Google" id="ProtNLM"/>
    </source>
</evidence>
<proteinExistence type="predicted"/>
<evidence type="ECO:0000313" key="4">
    <source>
        <dbReference type="Proteomes" id="UP000053201"/>
    </source>
</evidence>
<dbReference type="EMBL" id="KQ257453">
    <property type="protein sequence ID" value="KND02241.1"/>
    <property type="molecule type" value="Genomic_DNA"/>
</dbReference>
<organism evidence="3 4">
    <name type="scientific">Spizellomyces punctatus (strain DAOM BR117)</name>
    <dbReference type="NCBI Taxonomy" id="645134"/>
    <lineage>
        <taxon>Eukaryota</taxon>
        <taxon>Fungi</taxon>
        <taxon>Fungi incertae sedis</taxon>
        <taxon>Chytridiomycota</taxon>
        <taxon>Chytridiomycota incertae sedis</taxon>
        <taxon>Chytridiomycetes</taxon>
        <taxon>Spizellomycetales</taxon>
        <taxon>Spizellomycetaceae</taxon>
        <taxon>Spizellomyces</taxon>
    </lineage>
</organism>
<protein>
    <recommendedName>
        <fullName evidence="5">Glycoside hydrolase 131 catalytic N-terminal domain-containing protein</fullName>
    </recommendedName>
</protein>
<dbReference type="AlphaFoldDB" id="A0A0L0HLD1"/>
<name>A0A0L0HLD1_SPIPD</name>
<dbReference type="GeneID" id="27686289"/>
<evidence type="ECO:0000256" key="1">
    <source>
        <dbReference type="SAM" id="MobiDB-lite"/>
    </source>
</evidence>
<feature type="signal peptide" evidence="2">
    <location>
        <begin position="1"/>
        <end position="19"/>
    </location>
</feature>
<dbReference type="RefSeq" id="XP_016610280.1">
    <property type="nucleotide sequence ID" value="XM_016751007.1"/>
</dbReference>
<accession>A0A0L0HLD1</accession>
<keyword evidence="4" id="KW-1185">Reference proteome</keyword>
<reference evidence="3 4" key="1">
    <citation type="submission" date="2009-08" db="EMBL/GenBank/DDBJ databases">
        <title>The Genome Sequence of Spizellomyces punctatus strain DAOM BR117.</title>
        <authorList>
            <consortium name="The Broad Institute Genome Sequencing Platform"/>
            <person name="Russ C."/>
            <person name="Cuomo C."/>
            <person name="Shea T."/>
            <person name="Young S.K."/>
            <person name="Zeng Q."/>
            <person name="Koehrsen M."/>
            <person name="Haas B."/>
            <person name="Borodovsky M."/>
            <person name="Guigo R."/>
            <person name="Alvarado L."/>
            <person name="Berlin A."/>
            <person name="Bochicchio J."/>
            <person name="Borenstein D."/>
            <person name="Chapman S."/>
            <person name="Chen Z."/>
            <person name="Engels R."/>
            <person name="Freedman E."/>
            <person name="Gellesch M."/>
            <person name="Goldberg J."/>
            <person name="Griggs A."/>
            <person name="Gujja S."/>
            <person name="Heiman D."/>
            <person name="Hepburn T."/>
            <person name="Howarth C."/>
            <person name="Jen D."/>
            <person name="Larson L."/>
            <person name="Lewis B."/>
            <person name="Mehta T."/>
            <person name="Park D."/>
            <person name="Pearson M."/>
            <person name="Roberts A."/>
            <person name="Saif S."/>
            <person name="Shenoy N."/>
            <person name="Sisk P."/>
            <person name="Stolte C."/>
            <person name="Sykes S."/>
            <person name="Thomson T."/>
            <person name="Walk T."/>
            <person name="White J."/>
            <person name="Yandava C."/>
            <person name="Burger G."/>
            <person name="Gray M.W."/>
            <person name="Holland P.W.H."/>
            <person name="King N."/>
            <person name="Lang F.B.F."/>
            <person name="Roger A.J."/>
            <person name="Ruiz-Trillo I."/>
            <person name="Lander E."/>
            <person name="Nusbaum C."/>
        </authorList>
    </citation>
    <scope>NUCLEOTIDE SEQUENCE [LARGE SCALE GENOMIC DNA]</scope>
    <source>
        <strain evidence="3 4">DAOM BR117</strain>
    </source>
</reference>
<dbReference type="VEuPathDB" id="FungiDB:SPPG_02722"/>
<gene>
    <name evidence="3" type="ORF">SPPG_02722</name>
</gene>
<dbReference type="InParanoid" id="A0A0L0HLD1"/>
<keyword evidence="2" id="KW-0732">Signal</keyword>
<feature type="region of interest" description="Disordered" evidence="1">
    <location>
        <begin position="29"/>
        <end position="59"/>
    </location>
</feature>
<feature type="chain" id="PRO_5005540044" description="Glycoside hydrolase 131 catalytic N-terminal domain-containing protein" evidence="2">
    <location>
        <begin position="20"/>
        <end position="368"/>
    </location>
</feature>
<feature type="compositionally biased region" description="Polar residues" evidence="1">
    <location>
        <begin position="29"/>
        <end position="47"/>
    </location>
</feature>
<dbReference type="OrthoDB" id="2117518at2759"/>
<evidence type="ECO:0000313" key="3">
    <source>
        <dbReference type="EMBL" id="KND02241.1"/>
    </source>
</evidence>
<evidence type="ECO:0000256" key="2">
    <source>
        <dbReference type="SAM" id="SignalP"/>
    </source>
</evidence>